<comment type="caution">
    <text evidence="2">The sequence shown here is derived from an EMBL/GenBank/DDBJ whole genome shotgun (WGS) entry which is preliminary data.</text>
</comment>
<keyword evidence="1" id="KW-0472">Membrane</keyword>
<keyword evidence="1" id="KW-1133">Transmembrane helix</keyword>
<gene>
    <name evidence="2" type="ORF">LZ536_12370</name>
</gene>
<keyword evidence="1" id="KW-0812">Transmembrane</keyword>
<evidence type="ECO:0000313" key="3">
    <source>
        <dbReference type="Proteomes" id="UP001165363"/>
    </source>
</evidence>
<dbReference type="SUPFAM" id="SSF82866">
    <property type="entry name" value="Multidrug efflux transporter AcrB transmembrane domain"/>
    <property type="match status" value="2"/>
</dbReference>
<dbReference type="EMBL" id="JAMGBD010000002">
    <property type="protein sequence ID" value="MCL6684686.1"/>
    <property type="molecule type" value="Genomic_DNA"/>
</dbReference>
<feature type="transmembrane region" description="Helical" evidence="1">
    <location>
        <begin position="990"/>
        <end position="1015"/>
    </location>
</feature>
<dbReference type="SUPFAM" id="SSF82693">
    <property type="entry name" value="Multidrug efflux transporter AcrB pore domain, PN1, PN2, PC1 and PC2 subdomains"/>
    <property type="match status" value="3"/>
</dbReference>
<dbReference type="PANTHER" id="PTHR32063">
    <property type="match status" value="1"/>
</dbReference>
<feature type="transmembrane region" description="Helical" evidence="1">
    <location>
        <begin position="566"/>
        <end position="589"/>
    </location>
</feature>
<dbReference type="Gene3D" id="3.30.70.1430">
    <property type="entry name" value="Multidrug efflux transporter AcrB pore domain"/>
    <property type="match status" value="2"/>
</dbReference>
<dbReference type="RefSeq" id="WP_249849082.1">
    <property type="nucleotide sequence ID" value="NZ_JAMGBD010000002.1"/>
</dbReference>
<feature type="transmembrane region" description="Helical" evidence="1">
    <location>
        <begin position="361"/>
        <end position="382"/>
    </location>
</feature>
<organism evidence="2 3">
    <name type="scientific">Sphingomonas alba</name>
    <dbReference type="NCBI Taxonomy" id="2908208"/>
    <lineage>
        <taxon>Bacteria</taxon>
        <taxon>Pseudomonadati</taxon>
        <taxon>Pseudomonadota</taxon>
        <taxon>Alphaproteobacteria</taxon>
        <taxon>Sphingomonadales</taxon>
        <taxon>Sphingomonadaceae</taxon>
        <taxon>Sphingomonas</taxon>
    </lineage>
</organism>
<dbReference type="Proteomes" id="UP001165363">
    <property type="component" value="Unassembled WGS sequence"/>
</dbReference>
<dbReference type="InterPro" id="IPR027463">
    <property type="entry name" value="AcrB_DN_DC_subdom"/>
</dbReference>
<evidence type="ECO:0000256" key="1">
    <source>
        <dbReference type="SAM" id="Phobius"/>
    </source>
</evidence>
<dbReference type="Gene3D" id="3.30.2090.10">
    <property type="entry name" value="Multidrug efflux transporter AcrB TolC docking domain, DN and DC subdomains"/>
    <property type="match status" value="2"/>
</dbReference>
<dbReference type="Gene3D" id="1.20.1640.10">
    <property type="entry name" value="Multidrug efflux transporter AcrB transmembrane domain"/>
    <property type="match status" value="4"/>
</dbReference>
<feature type="transmembrane region" description="Helical" evidence="1">
    <location>
        <begin position="464"/>
        <end position="491"/>
    </location>
</feature>
<feature type="transmembrane region" description="Helical" evidence="1">
    <location>
        <begin position="619"/>
        <end position="641"/>
    </location>
</feature>
<dbReference type="PANTHER" id="PTHR32063:SF77">
    <property type="entry name" value="ACR FAMILY TRANSPORT PROTEIN"/>
    <property type="match status" value="1"/>
</dbReference>
<feature type="transmembrane region" description="Helical" evidence="1">
    <location>
        <begin position="1036"/>
        <end position="1057"/>
    </location>
</feature>
<sequence>MNFRNISAWCIRNPVPPIVLFIGLLLAGLVAFNGMSVNNNPDIDFPLAEIDISQPGAAPSEMEQQITQKVEAAVRGVSGVDEINSTVREGISSTNVQFEIGTPTDRAVNDIRDAIAQIRGDLPDGILEPQVTRIDISGDPILFVAAETTDMSLEELSWYVDNTVSKRLLGVEGVAAVTREGGVDRQIRVILDPAALQAQGITAAQVNAQIRQTNLNAAGGRAEIAGSEQSVRVLGNARTAYDLSQTDIAVPGGRMVKLADLGEVKDAYSEQRTIAKMNGRQVISFNVQRSKGASEVTAYDAAWAELKKIEKDDPRVQFREIVNQVDYTKQQYSSAMKGLWEGAVLAVLVVFLFLRDIRATLISALAIPLSAIPAFFFMNLMGITLNSLSLLALSLVAGVLVDDAIVEIENIVRHMRMGKSAWQASMDAADEIGLAVLATTMSIVAVFLPVALMPGISGQFFKSFGYTVVISVMMSLFVARMITPLIAAYFLKSHGVAPHAAGKAMDWYLKTLKWTIDESKAEKRLAALGDVRGRWWHFVIAGIEVVGLVMLFTLGAVVGWKLFAVIGLPALVNLVVAVAAGGALAYGAARLIGFIVSRFQGGYSRWHPRLVARAYDHRIWMVGAGLLTFAVSAVLMVTAGMQFQPPLNVDYSGVRIGLPPGSTLAQTEAKVAQAAAIVEKNPNVERVFQRIFVGSGNLNIVLKKDRKQTSTEFERSLTPQLAAIPDARVNFQSQSGGGPGGRDITLFLGSDNPELLYATANKISDEMATLPQLRAPRVAGDLVRPEIIIKPHFDLAANLGVTPAALSQTVRIATLGDIAQNSAKFSLADRQVPITVSISENARRDLATLENLPVPTSNGKSVPLKSVATITFGSGPTTIQRTNQIRRIIVGADLAPGLVSSDAWAKIEQLPSVKNLPQGVNRLTLGDQKWQGELIKYFSIALLSGVLLVFAVLVLLYRRFLAPFVNMGSLLLAPLGAVIALHLTGNPISLPVLIGILMLFGIVAKNSILLVDFAIEMISHGMERHHAIIEAGHKRAQPIVMTTVAMVAGMLPIALSIEGDSSWRAPMGVTVIGGLIFSTILTLVLVPAYFSLAIDMERWLGGKFTKLIDNGEAHTPDASPAPVPAE</sequence>
<reference evidence="2" key="1">
    <citation type="submission" date="2022-05" db="EMBL/GenBank/DDBJ databases">
        <authorList>
            <person name="Jo J.-H."/>
            <person name="Im W.-T."/>
        </authorList>
    </citation>
    <scope>NUCLEOTIDE SEQUENCE</scope>
    <source>
        <strain evidence="2">SE158</strain>
    </source>
</reference>
<dbReference type="InterPro" id="IPR001036">
    <property type="entry name" value="Acrflvin-R"/>
</dbReference>
<accession>A0ABT0RPW3</accession>
<feature type="transmembrane region" description="Helical" evidence="1">
    <location>
        <begin position="432"/>
        <end position="452"/>
    </location>
</feature>
<feature type="transmembrane region" description="Helical" evidence="1">
    <location>
        <begin position="535"/>
        <end position="560"/>
    </location>
</feature>
<dbReference type="PRINTS" id="PR00702">
    <property type="entry name" value="ACRIFLAVINRP"/>
</dbReference>
<feature type="transmembrane region" description="Helical" evidence="1">
    <location>
        <begin position="1069"/>
        <end position="1090"/>
    </location>
</feature>
<dbReference type="SUPFAM" id="SSF82714">
    <property type="entry name" value="Multidrug efflux transporter AcrB TolC docking domain, DN and DC subdomains"/>
    <property type="match status" value="2"/>
</dbReference>
<feature type="transmembrane region" description="Helical" evidence="1">
    <location>
        <begin position="388"/>
        <end position="412"/>
    </location>
</feature>
<feature type="transmembrane region" description="Helical" evidence="1">
    <location>
        <begin position="964"/>
        <end position="984"/>
    </location>
</feature>
<dbReference type="Gene3D" id="3.30.70.1320">
    <property type="entry name" value="Multidrug efflux transporter AcrB pore domain like"/>
    <property type="match status" value="1"/>
</dbReference>
<feature type="transmembrane region" description="Helical" evidence="1">
    <location>
        <begin position="338"/>
        <end position="354"/>
    </location>
</feature>
<dbReference type="Gene3D" id="3.30.70.1440">
    <property type="entry name" value="Multidrug efflux transporter AcrB pore domain"/>
    <property type="match status" value="1"/>
</dbReference>
<keyword evidence="3" id="KW-1185">Reference proteome</keyword>
<evidence type="ECO:0000313" key="2">
    <source>
        <dbReference type="EMBL" id="MCL6684686.1"/>
    </source>
</evidence>
<proteinExistence type="predicted"/>
<dbReference type="Pfam" id="PF00873">
    <property type="entry name" value="ACR_tran"/>
    <property type="match status" value="2"/>
</dbReference>
<name>A0ABT0RPW3_9SPHN</name>
<protein>
    <submittedName>
        <fullName evidence="2">Efflux RND transporter permease subunit</fullName>
    </submittedName>
</protein>
<feature type="transmembrane region" description="Helical" evidence="1">
    <location>
        <begin position="937"/>
        <end position="957"/>
    </location>
</feature>